<comment type="subunit">
    <text evidence="1">Homodimer.</text>
</comment>
<dbReference type="GO" id="GO:0050385">
    <property type="term" value="F:ureidoglycolate lyase activity"/>
    <property type="evidence" value="ECO:0007669"/>
    <property type="project" value="UniProtKB-EC"/>
</dbReference>
<evidence type="ECO:0000256" key="3">
    <source>
        <dbReference type="ARBA" id="ARBA00023239"/>
    </source>
</evidence>
<evidence type="ECO:0000313" key="6">
    <source>
        <dbReference type="Proteomes" id="UP000655523"/>
    </source>
</evidence>
<keyword evidence="2" id="KW-0659">Purine metabolism</keyword>
<evidence type="ECO:0000256" key="2">
    <source>
        <dbReference type="ARBA" id="ARBA00022631"/>
    </source>
</evidence>
<dbReference type="InterPro" id="IPR011051">
    <property type="entry name" value="RmlC_Cupin_sf"/>
</dbReference>
<name>A0A972NK20_9BURK</name>
<sequence>MEDNVEIVRVKVQPLTREGMKPYGDVLDRDHPIFPQVDAGHGAVAMEINTLEHNSSVRQTLDQMAIHGTYTQSFIVLKGSMIMVYAPAPSDLTGDVEKMEFDYSRVGAFVLTEGDVAHIDRGVWHGAYVLSGGCTFVNVTRKDPGEGTTNVVEVDDEKLAYRREYIELVNLRRRDKKQLVLEL</sequence>
<dbReference type="Pfam" id="PF04115">
    <property type="entry name" value="Ureidogly_lyase"/>
    <property type="match status" value="1"/>
</dbReference>
<organism evidence="5 6">
    <name type="scientific">Paraburkholderia elongata</name>
    <dbReference type="NCBI Taxonomy" id="2675747"/>
    <lineage>
        <taxon>Bacteria</taxon>
        <taxon>Pseudomonadati</taxon>
        <taxon>Pseudomonadota</taxon>
        <taxon>Betaproteobacteria</taxon>
        <taxon>Burkholderiales</taxon>
        <taxon>Burkholderiaceae</taxon>
        <taxon>Paraburkholderia</taxon>
    </lineage>
</organism>
<evidence type="ECO:0008006" key="7">
    <source>
        <dbReference type="Google" id="ProtNLM"/>
    </source>
</evidence>
<dbReference type="Proteomes" id="UP000655523">
    <property type="component" value="Unassembled WGS sequence"/>
</dbReference>
<accession>A0A972NK20</accession>
<evidence type="ECO:0000256" key="1">
    <source>
        <dbReference type="ARBA" id="ARBA00011738"/>
    </source>
</evidence>
<evidence type="ECO:0000256" key="4">
    <source>
        <dbReference type="ARBA" id="ARBA00047684"/>
    </source>
</evidence>
<dbReference type="InterPro" id="IPR024060">
    <property type="entry name" value="Ureidoglycolate_lyase_dom_sf"/>
</dbReference>
<dbReference type="Gene3D" id="2.60.120.480">
    <property type="entry name" value="Ureidoglycolate hydrolase"/>
    <property type="match status" value="1"/>
</dbReference>
<dbReference type="EMBL" id="WOEZ01000044">
    <property type="protein sequence ID" value="NPT54873.1"/>
    <property type="molecule type" value="Genomic_DNA"/>
</dbReference>
<proteinExistence type="predicted"/>
<dbReference type="InterPro" id="IPR007247">
    <property type="entry name" value="Ureidogly_lyase"/>
</dbReference>
<dbReference type="SUPFAM" id="SSF51182">
    <property type="entry name" value="RmlC-like cupins"/>
    <property type="match status" value="1"/>
</dbReference>
<reference evidence="5 6" key="1">
    <citation type="submission" date="2019-11" db="EMBL/GenBank/DDBJ databases">
        <title>Metabolism of dissolved organic matter in forest soils.</title>
        <authorList>
            <person name="Cyle K.T."/>
            <person name="Wilhelm R.C."/>
            <person name="Martinez C.E."/>
        </authorList>
    </citation>
    <scope>NUCLEOTIDE SEQUENCE [LARGE SCALE GENOMIC DNA]</scope>
    <source>
        <strain evidence="5 6">5N</strain>
    </source>
</reference>
<dbReference type="RefSeq" id="WP_172162804.1">
    <property type="nucleotide sequence ID" value="NZ_WOEZ01000044.1"/>
</dbReference>
<dbReference type="GO" id="GO:0006144">
    <property type="term" value="P:purine nucleobase metabolic process"/>
    <property type="evidence" value="ECO:0007669"/>
    <property type="project" value="UniProtKB-KW"/>
</dbReference>
<dbReference type="AlphaFoldDB" id="A0A972NK20"/>
<dbReference type="GO" id="GO:0000256">
    <property type="term" value="P:allantoin catabolic process"/>
    <property type="evidence" value="ECO:0007669"/>
    <property type="project" value="InterPro"/>
</dbReference>
<keyword evidence="6" id="KW-1185">Reference proteome</keyword>
<keyword evidence="3" id="KW-0456">Lyase</keyword>
<gene>
    <name evidence="5" type="ORF">GNZ13_09680</name>
</gene>
<comment type="catalytic activity">
    <reaction evidence="4">
        <text>(S)-ureidoglycolate = urea + glyoxylate</text>
        <dbReference type="Rhea" id="RHEA:11304"/>
        <dbReference type="ChEBI" id="CHEBI:16199"/>
        <dbReference type="ChEBI" id="CHEBI:36655"/>
        <dbReference type="ChEBI" id="CHEBI:57296"/>
        <dbReference type="EC" id="4.3.2.3"/>
    </reaction>
</comment>
<protein>
    <recommendedName>
        <fullName evidence="7">Ureidoglycolate lyase</fullName>
    </recommendedName>
</protein>
<comment type="caution">
    <text evidence="5">The sequence shown here is derived from an EMBL/GenBank/DDBJ whole genome shotgun (WGS) entry which is preliminary data.</text>
</comment>
<dbReference type="GO" id="GO:0004848">
    <property type="term" value="F:ureidoglycolate hydrolase activity"/>
    <property type="evidence" value="ECO:0007669"/>
    <property type="project" value="InterPro"/>
</dbReference>
<evidence type="ECO:0000313" key="5">
    <source>
        <dbReference type="EMBL" id="NPT54873.1"/>
    </source>
</evidence>